<name>A0A420WYL3_9GAMM</name>
<evidence type="ECO:0000256" key="3">
    <source>
        <dbReference type="ARBA" id="ARBA00039118"/>
    </source>
</evidence>
<dbReference type="NCBIfam" id="NF007757">
    <property type="entry name" value="PRK10438.1"/>
    <property type="match status" value="1"/>
</dbReference>
<evidence type="ECO:0000256" key="1">
    <source>
        <dbReference type="ARBA" id="ARBA00010613"/>
    </source>
</evidence>
<dbReference type="PROSITE" id="PS50263">
    <property type="entry name" value="CN_HYDROLASE"/>
    <property type="match status" value="1"/>
</dbReference>
<dbReference type="Proteomes" id="UP000281975">
    <property type="component" value="Unassembled WGS sequence"/>
</dbReference>
<dbReference type="EC" id="3.5.1.3" evidence="3"/>
<comment type="caution">
    <text evidence="7">The sequence shown here is derived from an EMBL/GenBank/DDBJ whole genome shotgun (WGS) entry which is preliminary data.</text>
</comment>
<keyword evidence="2 7" id="KW-0378">Hydrolase</keyword>
<dbReference type="Pfam" id="PF00795">
    <property type="entry name" value="CN_hydrolase"/>
    <property type="match status" value="1"/>
</dbReference>
<dbReference type="GO" id="GO:0050152">
    <property type="term" value="F:omega-amidase activity"/>
    <property type="evidence" value="ECO:0007669"/>
    <property type="project" value="UniProtKB-EC"/>
</dbReference>
<organism evidence="7 8">
    <name type="scientific">Kushneria sinocarnis</name>
    <dbReference type="NCBI Taxonomy" id="595502"/>
    <lineage>
        <taxon>Bacteria</taxon>
        <taxon>Pseudomonadati</taxon>
        <taxon>Pseudomonadota</taxon>
        <taxon>Gammaproteobacteria</taxon>
        <taxon>Oceanospirillales</taxon>
        <taxon>Halomonadaceae</taxon>
        <taxon>Kushneria</taxon>
    </lineage>
</organism>
<dbReference type="FunFam" id="3.60.110.10:FF:000004">
    <property type="entry name" value="Carbon-nitrogen hydrolase"/>
    <property type="match status" value="1"/>
</dbReference>
<gene>
    <name evidence="7" type="ORF">C7446_1188</name>
</gene>
<dbReference type="PANTHER" id="PTHR47799">
    <property type="entry name" value="OMEGA-AMIDASE YAFV"/>
    <property type="match status" value="1"/>
</dbReference>
<evidence type="ECO:0000256" key="4">
    <source>
        <dbReference type="ARBA" id="ARBA00052904"/>
    </source>
</evidence>
<comment type="catalytic activity">
    <reaction evidence="4">
        <text>a monoamide of a dicarboxylate + H2O = a dicarboxylate + NH4(+)</text>
        <dbReference type="Rhea" id="RHEA:11716"/>
        <dbReference type="ChEBI" id="CHEBI:15377"/>
        <dbReference type="ChEBI" id="CHEBI:28938"/>
        <dbReference type="ChEBI" id="CHEBI:28965"/>
        <dbReference type="ChEBI" id="CHEBI:77450"/>
        <dbReference type="EC" id="3.5.1.3"/>
    </reaction>
</comment>
<evidence type="ECO:0000313" key="7">
    <source>
        <dbReference type="EMBL" id="RKR06250.1"/>
    </source>
</evidence>
<dbReference type="InterPro" id="IPR003010">
    <property type="entry name" value="C-N_Hydrolase"/>
</dbReference>
<dbReference type="PANTHER" id="PTHR47799:SF1">
    <property type="entry name" value="OMEGA-AMIDASE YAFV"/>
    <property type="match status" value="1"/>
</dbReference>
<keyword evidence="8" id="KW-1185">Reference proteome</keyword>
<evidence type="ECO:0000313" key="8">
    <source>
        <dbReference type="Proteomes" id="UP000281975"/>
    </source>
</evidence>
<evidence type="ECO:0000256" key="5">
    <source>
        <dbReference type="ARBA" id="ARBA00072139"/>
    </source>
</evidence>
<accession>A0A420WYL3</accession>
<dbReference type="GO" id="GO:0106008">
    <property type="term" value="F:2-oxoglutaramate amidase activity"/>
    <property type="evidence" value="ECO:0007669"/>
    <property type="project" value="TreeGrafter"/>
</dbReference>
<reference evidence="7 8" key="1">
    <citation type="submission" date="2018-10" db="EMBL/GenBank/DDBJ databases">
        <title>Genomic Encyclopedia of Type Strains, Phase IV (KMG-IV): sequencing the most valuable type-strain genomes for metagenomic binning, comparative biology and taxonomic classification.</title>
        <authorList>
            <person name="Goeker M."/>
        </authorList>
    </citation>
    <scope>NUCLEOTIDE SEQUENCE [LARGE SCALE GENOMIC DNA]</scope>
    <source>
        <strain evidence="7 8">DSM 23229</strain>
    </source>
</reference>
<dbReference type="SUPFAM" id="SSF56317">
    <property type="entry name" value="Carbon-nitrogen hydrolase"/>
    <property type="match status" value="1"/>
</dbReference>
<dbReference type="InterPro" id="IPR052737">
    <property type="entry name" value="Omega-amidase_YafV"/>
</dbReference>
<dbReference type="Gene3D" id="3.60.110.10">
    <property type="entry name" value="Carbon-nitrogen hydrolase"/>
    <property type="match status" value="1"/>
</dbReference>
<evidence type="ECO:0000256" key="2">
    <source>
        <dbReference type="ARBA" id="ARBA00022801"/>
    </source>
</evidence>
<comment type="similarity">
    <text evidence="1">Belongs to the carbon-nitrogen hydrolase superfamily. NIT1/NIT2 family.</text>
</comment>
<dbReference type="EMBL" id="RBIN01000003">
    <property type="protein sequence ID" value="RKR06250.1"/>
    <property type="molecule type" value="Genomic_DNA"/>
</dbReference>
<dbReference type="OrthoDB" id="9811121at2"/>
<evidence type="ECO:0000259" key="6">
    <source>
        <dbReference type="PROSITE" id="PS50263"/>
    </source>
</evidence>
<sequence>MSEMRITLVQADPRGDSIRANCTMLDEWLRDVHATDLIVLPEMFATGFASHMPDLAESMAESHAVQWMRGLAERSGAVVTGSLPILDQGRCFNRLVWACPDGSLDWYDKWHLFRMAGEQERYGAGQQRRVIELAGFRILLGVCYDLRFPVWQRNVDNEYDVLLCVANWPSARRNAWRTLLQARAIENQAYVIGVNRTGEDARGQHYSGDSMLLDYTGEALIDEPQSVPFVRTGTIGLEGLQGYRERFPAWRDADRFSLQHPPEQGWSS</sequence>
<dbReference type="InterPro" id="IPR036526">
    <property type="entry name" value="C-N_Hydrolase_sf"/>
</dbReference>
<dbReference type="RefSeq" id="WP_121172173.1">
    <property type="nucleotide sequence ID" value="NZ_RBIN01000003.1"/>
</dbReference>
<protein>
    <recommendedName>
        <fullName evidence="5">Omega-amidase YafV</fullName>
        <ecNumber evidence="3">3.5.1.3</ecNumber>
    </recommendedName>
</protein>
<proteinExistence type="inferred from homology"/>
<dbReference type="AlphaFoldDB" id="A0A420WYL3"/>
<feature type="domain" description="CN hydrolase" evidence="6">
    <location>
        <begin position="4"/>
        <end position="237"/>
    </location>
</feature>